<feature type="compositionally biased region" description="Gly residues" evidence="5">
    <location>
        <begin position="316"/>
        <end position="332"/>
    </location>
</feature>
<evidence type="ECO:0000256" key="5">
    <source>
        <dbReference type="SAM" id="MobiDB-lite"/>
    </source>
</evidence>
<feature type="compositionally biased region" description="Polar residues" evidence="5">
    <location>
        <begin position="356"/>
        <end position="372"/>
    </location>
</feature>
<gene>
    <name evidence="7" type="ORF">Daus18300_010951</name>
</gene>
<evidence type="ECO:0000256" key="2">
    <source>
        <dbReference type="ARBA" id="ARBA00022692"/>
    </source>
</evidence>
<feature type="transmembrane region" description="Helical" evidence="6">
    <location>
        <begin position="125"/>
        <end position="148"/>
    </location>
</feature>
<evidence type="ECO:0000313" key="7">
    <source>
        <dbReference type="EMBL" id="KAL1855776.1"/>
    </source>
</evidence>
<keyword evidence="2 6" id="KW-0812">Transmembrane</keyword>
<comment type="caution">
    <text evidence="7">The sequence shown here is derived from an EMBL/GenBank/DDBJ whole genome shotgun (WGS) entry which is preliminary data.</text>
</comment>
<evidence type="ECO:0000256" key="3">
    <source>
        <dbReference type="ARBA" id="ARBA00022989"/>
    </source>
</evidence>
<evidence type="ECO:0000313" key="8">
    <source>
        <dbReference type="Proteomes" id="UP001583177"/>
    </source>
</evidence>
<dbReference type="PANTHER" id="PTHR13377:SF3">
    <property type="entry name" value="TRANSMEMBRANE PROTEIN 115"/>
    <property type="match status" value="1"/>
</dbReference>
<protein>
    <recommendedName>
        <fullName evidence="9">Rhomboid family protein</fullName>
    </recommendedName>
</protein>
<reference evidence="7 8" key="1">
    <citation type="journal article" date="2024" name="IMA Fungus">
        <title>IMA Genome - F19 : A genome assembly and annotation guide to empower mycologists, including annotated draft genome sequences of Ceratocystis pirilliformis, Diaporthe australafricana, Fusarium ophioides, Paecilomyces lecythidis, and Sporothrix stenoceras.</title>
        <authorList>
            <person name="Aylward J."/>
            <person name="Wilson A.M."/>
            <person name="Visagie C.M."/>
            <person name="Spraker J."/>
            <person name="Barnes I."/>
            <person name="Buitendag C."/>
            <person name="Ceriani C."/>
            <person name="Del Mar Angel L."/>
            <person name="du Plessis D."/>
            <person name="Fuchs T."/>
            <person name="Gasser K."/>
            <person name="Kramer D."/>
            <person name="Li W."/>
            <person name="Munsamy K."/>
            <person name="Piso A."/>
            <person name="Price J.L."/>
            <person name="Sonnekus B."/>
            <person name="Thomas C."/>
            <person name="van der Nest A."/>
            <person name="van Dijk A."/>
            <person name="van Heerden A."/>
            <person name="van Vuuren N."/>
            <person name="Yilmaz N."/>
            <person name="Duong T.A."/>
            <person name="van der Merwe N.A."/>
            <person name="Wingfield M.J."/>
            <person name="Wingfield B.D."/>
        </authorList>
    </citation>
    <scope>NUCLEOTIDE SEQUENCE [LARGE SCALE GENOMIC DNA]</scope>
    <source>
        <strain evidence="7 8">CMW 18300</strain>
    </source>
</reference>
<feature type="compositionally biased region" description="Basic and acidic residues" evidence="5">
    <location>
        <begin position="384"/>
        <end position="394"/>
    </location>
</feature>
<dbReference type="PANTHER" id="PTHR13377">
    <property type="entry name" value="PLACENTAL PROTEIN 6"/>
    <property type="match status" value="1"/>
</dbReference>
<dbReference type="EMBL" id="JAWRVE010000127">
    <property type="protein sequence ID" value="KAL1855776.1"/>
    <property type="molecule type" value="Genomic_DNA"/>
</dbReference>
<dbReference type="SUPFAM" id="SSF144091">
    <property type="entry name" value="Rhomboid-like"/>
    <property type="match status" value="1"/>
</dbReference>
<feature type="transmembrane region" description="Helical" evidence="6">
    <location>
        <begin position="97"/>
        <end position="119"/>
    </location>
</feature>
<comment type="subcellular location">
    <subcellularLocation>
        <location evidence="1">Membrane</location>
        <topology evidence="1">Multi-pass membrane protein</topology>
    </subcellularLocation>
</comment>
<proteinExistence type="predicted"/>
<dbReference type="InterPro" id="IPR013861">
    <property type="entry name" value="TMEM115/Pdh1/Rbl19"/>
</dbReference>
<feature type="transmembrane region" description="Helical" evidence="6">
    <location>
        <begin position="169"/>
        <end position="197"/>
    </location>
</feature>
<feature type="region of interest" description="Disordered" evidence="5">
    <location>
        <begin position="274"/>
        <end position="296"/>
    </location>
</feature>
<accession>A0ABR3W8C6</accession>
<evidence type="ECO:0000256" key="1">
    <source>
        <dbReference type="ARBA" id="ARBA00004141"/>
    </source>
</evidence>
<organism evidence="7 8">
    <name type="scientific">Diaporthe australafricana</name>
    <dbReference type="NCBI Taxonomy" id="127596"/>
    <lineage>
        <taxon>Eukaryota</taxon>
        <taxon>Fungi</taxon>
        <taxon>Dikarya</taxon>
        <taxon>Ascomycota</taxon>
        <taxon>Pezizomycotina</taxon>
        <taxon>Sordariomycetes</taxon>
        <taxon>Sordariomycetidae</taxon>
        <taxon>Diaporthales</taxon>
        <taxon>Diaporthaceae</taxon>
        <taxon>Diaporthe</taxon>
    </lineage>
</organism>
<name>A0ABR3W8C6_9PEZI</name>
<keyword evidence="4 6" id="KW-0472">Membrane</keyword>
<sequence length="394" mass="42224">MPPRINIPPVTRILLITLGLQSILSAAIRYKQWTANSEIVIPYLNLIPQLSLIYPWTFLTTTLVESNVFTLAIAAVTLYHGGRYLERAWSSKEFAKFLLITALIPNTLCFGVMVTFFTVTRNESWTLTTIAGTIPLQISFLVAFSQLVPAHTVTLFRGILSLRVPRFPLVYLGLVLVLSLTPLLTVASFLLAVFGLVTSWTYLRFYKTVFPDLDSSQTPYSLRGDASETFAFAEFFPAPAKPLVAALSDQVFNVLVALRLCTPFSQAEVSAAGGSGGYHPYSHRNAAPGSARAEAERRRALALRALDQKLHAATAGRGGSAGAGAGASGAGGRSVSPAPPPPAVTADPPPTTGPTVLQQPVSNNQTAMTSRPSDGMLGETTYTPDHDDGDKSEA</sequence>
<evidence type="ECO:0008006" key="9">
    <source>
        <dbReference type="Google" id="ProtNLM"/>
    </source>
</evidence>
<evidence type="ECO:0000256" key="6">
    <source>
        <dbReference type="SAM" id="Phobius"/>
    </source>
</evidence>
<keyword evidence="3 6" id="KW-1133">Transmembrane helix</keyword>
<dbReference type="InterPro" id="IPR035952">
    <property type="entry name" value="Rhomboid-like_sf"/>
</dbReference>
<dbReference type="SMART" id="SM01160">
    <property type="entry name" value="DUF1751"/>
    <property type="match status" value="1"/>
</dbReference>
<dbReference type="Pfam" id="PF08551">
    <property type="entry name" value="DUF1751"/>
    <property type="match status" value="1"/>
</dbReference>
<feature type="region of interest" description="Disordered" evidence="5">
    <location>
        <begin position="313"/>
        <end position="394"/>
    </location>
</feature>
<feature type="compositionally biased region" description="Pro residues" evidence="5">
    <location>
        <begin position="337"/>
        <end position="352"/>
    </location>
</feature>
<dbReference type="Proteomes" id="UP001583177">
    <property type="component" value="Unassembled WGS sequence"/>
</dbReference>
<evidence type="ECO:0000256" key="4">
    <source>
        <dbReference type="ARBA" id="ARBA00023136"/>
    </source>
</evidence>
<keyword evidence="8" id="KW-1185">Reference proteome</keyword>